<dbReference type="RefSeq" id="WP_280761984.1">
    <property type="nucleotide sequence ID" value="NZ_JARXVC010000011.1"/>
</dbReference>
<sequence>MGDSIKGPADGTRSRSARLLPAGLIAVALAATGCSVLDRTEVGTAVAVTETGTPATTAPHSPTPAAATETPAAEPLAKPALPGEPCGTATYPQTGSAVVVFVDSGSITCANAFTVFDRYLHDPNLVHGGNTWFTSFDGWGCSSPTAARAQETGNSGVCENTGSGIRIVARPAVDRSPVPRRAVDGDLGLATPMTVPACDGTGIVVLANATEPTSYRAEIERYLATYPGASYLRTDRSCSSLRQADDHGNAIYAVYRVAGRSPDQVCEAVRTAGGGAYGKWLDATSNPTTSITC</sequence>
<dbReference type="Proteomes" id="UP001160334">
    <property type="component" value="Unassembled WGS sequence"/>
</dbReference>
<evidence type="ECO:0000313" key="2">
    <source>
        <dbReference type="EMBL" id="MDH6282682.1"/>
    </source>
</evidence>
<dbReference type="PROSITE" id="PS51257">
    <property type="entry name" value="PROKAR_LIPOPROTEIN"/>
    <property type="match status" value="1"/>
</dbReference>
<evidence type="ECO:0000256" key="1">
    <source>
        <dbReference type="SAM" id="MobiDB-lite"/>
    </source>
</evidence>
<name>A0ABT6MEH7_9NOCA</name>
<protein>
    <recommendedName>
        <fullName evidence="4">Serine/threonine protein kinase</fullName>
    </recommendedName>
</protein>
<evidence type="ECO:0000313" key="3">
    <source>
        <dbReference type="Proteomes" id="UP001160334"/>
    </source>
</evidence>
<gene>
    <name evidence="2" type="ORF">M2280_003919</name>
</gene>
<dbReference type="EMBL" id="JARXVC010000011">
    <property type="protein sequence ID" value="MDH6282682.1"/>
    <property type="molecule type" value="Genomic_DNA"/>
</dbReference>
<feature type="region of interest" description="Disordered" evidence="1">
    <location>
        <begin position="50"/>
        <end position="81"/>
    </location>
</feature>
<accession>A0ABT6MEH7</accession>
<evidence type="ECO:0008006" key="4">
    <source>
        <dbReference type="Google" id="ProtNLM"/>
    </source>
</evidence>
<keyword evidence="3" id="KW-1185">Reference proteome</keyword>
<comment type="caution">
    <text evidence="2">The sequence shown here is derived from an EMBL/GenBank/DDBJ whole genome shotgun (WGS) entry which is preliminary data.</text>
</comment>
<reference evidence="2 3" key="1">
    <citation type="submission" date="2023-04" db="EMBL/GenBank/DDBJ databases">
        <title>Forest soil microbial communities from Buena Vista Peninsula, Colon Province, Panama.</title>
        <authorList>
            <person name="Bouskill N."/>
        </authorList>
    </citation>
    <scope>NUCLEOTIDE SEQUENCE [LARGE SCALE GENOMIC DNA]</scope>
    <source>
        <strain evidence="2 3">CFH S0262</strain>
    </source>
</reference>
<organism evidence="2 3">
    <name type="scientific">Prescottella agglutinans</name>
    <dbReference type="NCBI Taxonomy" id="1644129"/>
    <lineage>
        <taxon>Bacteria</taxon>
        <taxon>Bacillati</taxon>
        <taxon>Actinomycetota</taxon>
        <taxon>Actinomycetes</taxon>
        <taxon>Mycobacteriales</taxon>
        <taxon>Nocardiaceae</taxon>
        <taxon>Prescottella</taxon>
    </lineage>
</organism>
<proteinExistence type="predicted"/>